<dbReference type="OrthoDB" id="1932706at2759"/>
<dbReference type="PANTHER" id="PTHR13526">
    <property type="entry name" value="TRANSCRIPTION FACTOR SPT20 HOMOLOG"/>
    <property type="match status" value="1"/>
</dbReference>
<protein>
    <recommendedName>
        <fullName evidence="2">Spt20-like SEP domain-containing protein</fullName>
    </recommendedName>
</protein>
<proteinExistence type="predicted"/>
<evidence type="ECO:0000256" key="1">
    <source>
        <dbReference type="SAM" id="MobiDB-lite"/>
    </source>
</evidence>
<comment type="caution">
    <text evidence="3">The sequence shown here is derived from an EMBL/GenBank/DDBJ whole genome shotgun (WGS) entry which is preliminary data.</text>
</comment>
<organism evidence="3 4">
    <name type="scientific">Digitaria exilis</name>
    <dbReference type="NCBI Taxonomy" id="1010633"/>
    <lineage>
        <taxon>Eukaryota</taxon>
        <taxon>Viridiplantae</taxon>
        <taxon>Streptophyta</taxon>
        <taxon>Embryophyta</taxon>
        <taxon>Tracheophyta</taxon>
        <taxon>Spermatophyta</taxon>
        <taxon>Magnoliopsida</taxon>
        <taxon>Liliopsida</taxon>
        <taxon>Poales</taxon>
        <taxon>Poaceae</taxon>
        <taxon>PACMAD clade</taxon>
        <taxon>Panicoideae</taxon>
        <taxon>Panicodae</taxon>
        <taxon>Paniceae</taxon>
        <taxon>Anthephorinae</taxon>
        <taxon>Digitaria</taxon>
    </lineage>
</organism>
<dbReference type="AlphaFoldDB" id="A0A835DVP1"/>
<evidence type="ECO:0000259" key="2">
    <source>
        <dbReference type="Pfam" id="PF12090"/>
    </source>
</evidence>
<evidence type="ECO:0000313" key="3">
    <source>
        <dbReference type="EMBL" id="KAF8652639.1"/>
    </source>
</evidence>
<feature type="domain" description="Spt20-like SEP" evidence="2">
    <location>
        <begin position="59"/>
        <end position="151"/>
    </location>
</feature>
<evidence type="ECO:0000313" key="4">
    <source>
        <dbReference type="Proteomes" id="UP000636709"/>
    </source>
</evidence>
<sequence length="163" mass="18075">MVVSFSLSHRGRRIHPPPPPPAPASAHAADDWRPHGAASLDVPHPSPHPPCEGMFSYLIDDDPKKRPYSRASKALLSDIEHGCLPQDILHGISCKFQNGSTLCEVRDYRSVFSNGDDYSGDDFPRVNRVHLRLGTECVVKDLPSIANASWTYHDQLVSISRNQ</sequence>
<dbReference type="GO" id="GO:0003712">
    <property type="term" value="F:transcription coregulator activity"/>
    <property type="evidence" value="ECO:0007669"/>
    <property type="project" value="InterPro"/>
</dbReference>
<dbReference type="Pfam" id="PF12090">
    <property type="entry name" value="Spt20_SEP"/>
    <property type="match status" value="1"/>
</dbReference>
<name>A0A835DVP1_9POAL</name>
<dbReference type="InterPro" id="IPR046468">
    <property type="entry name" value="Spt20-like_SEP"/>
</dbReference>
<dbReference type="Proteomes" id="UP000636709">
    <property type="component" value="Unassembled WGS sequence"/>
</dbReference>
<gene>
    <name evidence="3" type="ORF">HU200_062707</name>
</gene>
<dbReference type="PANTHER" id="PTHR13526:SF20">
    <property type="entry name" value="OS01G0117800 PROTEIN"/>
    <property type="match status" value="1"/>
</dbReference>
<dbReference type="GO" id="GO:0006357">
    <property type="term" value="P:regulation of transcription by RNA polymerase II"/>
    <property type="evidence" value="ECO:0007669"/>
    <property type="project" value="TreeGrafter"/>
</dbReference>
<reference evidence="3" key="1">
    <citation type="submission" date="2020-07" db="EMBL/GenBank/DDBJ databases">
        <title>Genome sequence and genetic diversity analysis of an under-domesticated orphan crop, white fonio (Digitaria exilis).</title>
        <authorList>
            <person name="Bennetzen J.L."/>
            <person name="Chen S."/>
            <person name="Ma X."/>
            <person name="Wang X."/>
            <person name="Yssel A.E.J."/>
            <person name="Chaluvadi S.R."/>
            <person name="Johnson M."/>
            <person name="Gangashetty P."/>
            <person name="Hamidou F."/>
            <person name="Sanogo M.D."/>
            <person name="Zwaenepoel A."/>
            <person name="Wallace J."/>
            <person name="Van De Peer Y."/>
            <person name="Van Deynze A."/>
        </authorList>
    </citation>
    <scope>NUCLEOTIDE SEQUENCE</scope>
    <source>
        <tissue evidence="3">Leaves</tissue>
    </source>
</reference>
<accession>A0A835DVP1</accession>
<keyword evidence="4" id="KW-1185">Reference proteome</keyword>
<dbReference type="EMBL" id="JACEFO010002642">
    <property type="protein sequence ID" value="KAF8652639.1"/>
    <property type="molecule type" value="Genomic_DNA"/>
</dbReference>
<dbReference type="InterPro" id="IPR021950">
    <property type="entry name" value="Spt20"/>
</dbReference>
<feature type="region of interest" description="Disordered" evidence="1">
    <location>
        <begin position="1"/>
        <end position="46"/>
    </location>
</feature>
<dbReference type="GO" id="GO:0000124">
    <property type="term" value="C:SAGA complex"/>
    <property type="evidence" value="ECO:0007669"/>
    <property type="project" value="InterPro"/>
</dbReference>